<reference evidence="3 4" key="1">
    <citation type="submission" date="2017-09" db="EMBL/GenBank/DDBJ databases">
        <title>Sphingomonas panjinensis sp.nov., isolated from oil-contaminated soil.</title>
        <authorList>
            <person name="Wang L."/>
            <person name="Chen L."/>
        </authorList>
    </citation>
    <scope>NUCLEOTIDE SEQUENCE [LARGE SCALE GENOMIC DNA]</scope>
    <source>
        <strain evidence="3 4">FW-11</strain>
    </source>
</reference>
<dbReference type="PRINTS" id="PR00412">
    <property type="entry name" value="EPOXHYDRLASE"/>
</dbReference>
<feature type="domain" description="AB hydrolase-1" evidence="2">
    <location>
        <begin position="23"/>
        <end position="257"/>
    </location>
</feature>
<dbReference type="OrthoDB" id="9801400at2"/>
<keyword evidence="4" id="KW-1185">Reference proteome</keyword>
<dbReference type="InterPro" id="IPR000639">
    <property type="entry name" value="Epox_hydrolase-like"/>
</dbReference>
<gene>
    <name evidence="3" type="ORF">CLG96_12675</name>
</gene>
<name>A0A2T5FW47_9SPHN</name>
<protein>
    <recommendedName>
        <fullName evidence="2">AB hydrolase-1 domain-containing protein</fullName>
    </recommendedName>
</protein>
<organism evidence="3 4">
    <name type="scientific">Sphingomonas oleivorans</name>
    <dbReference type="NCBI Taxonomy" id="1735121"/>
    <lineage>
        <taxon>Bacteria</taxon>
        <taxon>Pseudomonadati</taxon>
        <taxon>Pseudomonadota</taxon>
        <taxon>Alphaproteobacteria</taxon>
        <taxon>Sphingomonadales</taxon>
        <taxon>Sphingomonadaceae</taxon>
        <taxon>Sphingomonas</taxon>
    </lineage>
</organism>
<proteinExistence type="predicted"/>
<dbReference type="Proteomes" id="UP000244162">
    <property type="component" value="Unassembled WGS sequence"/>
</dbReference>
<comment type="caution">
    <text evidence="3">The sequence shown here is derived from an EMBL/GenBank/DDBJ whole genome shotgun (WGS) entry which is preliminary data.</text>
</comment>
<dbReference type="InterPro" id="IPR000073">
    <property type="entry name" value="AB_hydrolase_1"/>
</dbReference>
<dbReference type="EMBL" id="NWBU01000010">
    <property type="protein sequence ID" value="PTQ09995.1"/>
    <property type="molecule type" value="Genomic_DNA"/>
</dbReference>
<evidence type="ECO:0000259" key="2">
    <source>
        <dbReference type="Pfam" id="PF12697"/>
    </source>
</evidence>
<dbReference type="PANTHER" id="PTHR43798">
    <property type="entry name" value="MONOACYLGLYCEROL LIPASE"/>
    <property type="match status" value="1"/>
</dbReference>
<sequence>MPIFTSSDGAAIVYDDEGHGPPLLCLHGLNAHAGFYAPQRDALVDRFRIIRPDFRGHGRTAASGELTVERLAADVTELVQALDLRDAIGIGWSLGAMVLWHVLLGPAAPAFAGAITIDMGPKVLDEGDWHLGLIDESLRVGEADEDAAARGRRIANAIVAKGLGEERAPLIAQMAAEIATVDLDAVAAINRSLVAQDLRDRLAEIRTPMRIAYGARSQYYAPETSHFLGRALPQARAVAFPRSGHAPQLEEPEAFNRMIIDFAADLPVNAGGQS</sequence>
<dbReference type="PANTHER" id="PTHR43798:SF31">
    <property type="entry name" value="AB HYDROLASE SUPERFAMILY PROTEIN YCLE"/>
    <property type="match status" value="1"/>
</dbReference>
<dbReference type="InterPro" id="IPR029058">
    <property type="entry name" value="AB_hydrolase_fold"/>
</dbReference>
<dbReference type="SUPFAM" id="SSF53474">
    <property type="entry name" value="alpha/beta-Hydrolases"/>
    <property type="match status" value="1"/>
</dbReference>
<dbReference type="Gene3D" id="3.40.50.1820">
    <property type="entry name" value="alpha/beta hydrolase"/>
    <property type="match status" value="1"/>
</dbReference>
<keyword evidence="1" id="KW-0378">Hydrolase</keyword>
<dbReference type="GO" id="GO:0016020">
    <property type="term" value="C:membrane"/>
    <property type="evidence" value="ECO:0007669"/>
    <property type="project" value="TreeGrafter"/>
</dbReference>
<dbReference type="AlphaFoldDB" id="A0A2T5FW47"/>
<dbReference type="RefSeq" id="WP_107968346.1">
    <property type="nucleotide sequence ID" value="NZ_NWBU01000010.1"/>
</dbReference>
<dbReference type="GO" id="GO:0016787">
    <property type="term" value="F:hydrolase activity"/>
    <property type="evidence" value="ECO:0007669"/>
    <property type="project" value="UniProtKB-KW"/>
</dbReference>
<dbReference type="InterPro" id="IPR050266">
    <property type="entry name" value="AB_hydrolase_sf"/>
</dbReference>
<evidence type="ECO:0000313" key="4">
    <source>
        <dbReference type="Proteomes" id="UP000244162"/>
    </source>
</evidence>
<accession>A0A2T5FW47</accession>
<dbReference type="Pfam" id="PF12697">
    <property type="entry name" value="Abhydrolase_6"/>
    <property type="match status" value="1"/>
</dbReference>
<evidence type="ECO:0000256" key="1">
    <source>
        <dbReference type="ARBA" id="ARBA00022801"/>
    </source>
</evidence>
<evidence type="ECO:0000313" key="3">
    <source>
        <dbReference type="EMBL" id="PTQ09995.1"/>
    </source>
</evidence>